<dbReference type="Proteomes" id="UP001516351">
    <property type="component" value="Unassembled WGS sequence"/>
</dbReference>
<name>A0ABX2P6P1_9PROT</name>
<accession>A0ABX2P6P1</accession>
<dbReference type="Pfam" id="PF13403">
    <property type="entry name" value="Hint_2"/>
    <property type="match status" value="1"/>
</dbReference>
<evidence type="ECO:0000313" key="2">
    <source>
        <dbReference type="EMBL" id="NVN47618.1"/>
    </source>
</evidence>
<keyword evidence="3" id="KW-1185">Reference proteome</keyword>
<reference evidence="2 3" key="1">
    <citation type="submission" date="2020-06" db="EMBL/GenBank/DDBJ databases">
        <title>Synonyms of Asaia species.</title>
        <authorList>
            <person name="Sombolestani A."/>
        </authorList>
    </citation>
    <scope>NUCLEOTIDE SEQUENCE [LARGE SCALE GENOMIC DNA]</scope>
    <source>
        <strain evidence="2 3">LMG 27047</strain>
    </source>
</reference>
<dbReference type="InterPro" id="IPR036844">
    <property type="entry name" value="Hint_dom_sf"/>
</dbReference>
<evidence type="ECO:0000313" key="3">
    <source>
        <dbReference type="Proteomes" id="UP001516351"/>
    </source>
</evidence>
<evidence type="ECO:0000259" key="1">
    <source>
        <dbReference type="Pfam" id="PF13403"/>
    </source>
</evidence>
<sequence length="810" mass="87334">MENKMVNSTGFLPKSLTNVYIYVLNADGTVSASNDNAAIGPLTASYDGKTWKYTDANGQVVLSAQNTTTGVYQTENGFISYSMSGGYILVSNDKIADPTKVSWSNQSGVVPGSTPFPSFGGASTSLKITDSAGSSAVTYDRVSGGVTAQGTYDPTAHATMPSVTVPSGYLPDTLNDVYIYVLNADGTVSASNDNAAIGPLTASYDGKTWKYTDANGQVVLSAQNTTTGVYQTENGFISYSMSGGYILVSNDKIADPTKVSWSNQSGVVPGSTPFPSFGGASTSLKITDSAGSSAVTYDRVSGGVTAQGTYDPTAHATMPSVTVPSGYLPDTLNDVYIYVLNADGTVSASNDNAAIGPLTASYDGKTWKYIDANGQVVVSAQNTTTGVYQTENGFVSYSPSGGYILVSNDKVGDPSQVRWSNQNGAVPGTMPFPSFGGGSTSLRLENLAGNESASYERIAGGVTSPGPYDPNTHANMPCFLAGSMILTEKGYRAVETLCVEDRIGVFNGSTLEWHPIKALSVGFCRVSSNEFPDMAGYPVVIRKDALGDNQPFADLWVTGDHAIQLDGKIVMARSLVDGQKISFDMSIISYKYYHIDLHDHHVIDANGLPVESLVSKSAHSVFKNMIDTHNEYFPDMAPARQMTLCTDPKEIMWIRNKYELDTKSTTHTEFEPLAFEVFTSDGQELMKRSTNGRTTSFRVPSNIDTLKLVSRVARPYDMIGVHIEDRRKLGLLIGNITMYEASSSSSQTSHLENKYVHGWSPYETDMCRWTVGEAYLKLHRTEPMREAVIAIEVLDDCERLVELRREHSLH</sequence>
<proteinExistence type="predicted"/>
<organism evidence="2 3">
    <name type="scientific">Asaia spathodeae</name>
    <dbReference type="NCBI Taxonomy" id="657016"/>
    <lineage>
        <taxon>Bacteria</taxon>
        <taxon>Pseudomonadati</taxon>
        <taxon>Pseudomonadota</taxon>
        <taxon>Alphaproteobacteria</taxon>
        <taxon>Acetobacterales</taxon>
        <taxon>Acetobacteraceae</taxon>
        <taxon>Asaia</taxon>
    </lineage>
</organism>
<dbReference type="EMBL" id="JABXXV010000007">
    <property type="protein sequence ID" value="NVN47618.1"/>
    <property type="molecule type" value="Genomic_DNA"/>
</dbReference>
<feature type="domain" description="Hedgehog/Intein (Hint)" evidence="1">
    <location>
        <begin position="477"/>
        <end position="615"/>
    </location>
</feature>
<comment type="caution">
    <text evidence="2">The sequence shown here is derived from an EMBL/GenBank/DDBJ whole genome shotgun (WGS) entry which is preliminary data.</text>
</comment>
<protein>
    <submittedName>
        <fullName evidence="2">Hint domain-containing protein</fullName>
    </submittedName>
</protein>
<dbReference type="InterPro" id="IPR028992">
    <property type="entry name" value="Hedgehog/Intein_dom"/>
</dbReference>
<dbReference type="SUPFAM" id="SSF51294">
    <property type="entry name" value="Hedgehog/intein (Hint) domain"/>
    <property type="match status" value="1"/>
</dbReference>
<gene>
    <name evidence="2" type="ORF">HW542_12485</name>
</gene>